<comment type="caution">
    <text evidence="7">The sequence shown here is derived from an EMBL/GenBank/DDBJ whole genome shotgun (WGS) entry which is preliminary data.</text>
</comment>
<feature type="domain" description="SWIM-type" evidence="6">
    <location>
        <begin position="348"/>
        <end position="380"/>
    </location>
</feature>
<feature type="compositionally biased region" description="Low complexity" evidence="5">
    <location>
        <begin position="470"/>
        <end position="483"/>
    </location>
</feature>
<dbReference type="Pfam" id="PF04434">
    <property type="entry name" value="SWIM"/>
    <property type="match status" value="1"/>
</dbReference>
<feature type="region of interest" description="Disordered" evidence="5">
    <location>
        <begin position="464"/>
        <end position="529"/>
    </location>
</feature>
<accession>A0A9P0YM66</accession>
<dbReference type="PANTHER" id="PTHR31973">
    <property type="entry name" value="POLYPROTEIN, PUTATIVE-RELATED"/>
    <property type="match status" value="1"/>
</dbReference>
<dbReference type="InterPro" id="IPR007527">
    <property type="entry name" value="Znf_SWIM"/>
</dbReference>
<dbReference type="GO" id="GO:0008270">
    <property type="term" value="F:zinc ion binding"/>
    <property type="evidence" value="ECO:0007669"/>
    <property type="project" value="UniProtKB-KW"/>
</dbReference>
<name>A0A9P0YM66_CUSEU</name>
<organism evidence="7 8">
    <name type="scientific">Cuscuta europaea</name>
    <name type="common">European dodder</name>
    <dbReference type="NCBI Taxonomy" id="41803"/>
    <lineage>
        <taxon>Eukaryota</taxon>
        <taxon>Viridiplantae</taxon>
        <taxon>Streptophyta</taxon>
        <taxon>Embryophyta</taxon>
        <taxon>Tracheophyta</taxon>
        <taxon>Spermatophyta</taxon>
        <taxon>Magnoliopsida</taxon>
        <taxon>eudicotyledons</taxon>
        <taxon>Gunneridae</taxon>
        <taxon>Pentapetalae</taxon>
        <taxon>asterids</taxon>
        <taxon>lamiids</taxon>
        <taxon>Solanales</taxon>
        <taxon>Convolvulaceae</taxon>
        <taxon>Cuscuteae</taxon>
        <taxon>Cuscuta</taxon>
        <taxon>Cuscuta subgen. Cuscuta</taxon>
    </lineage>
</organism>
<dbReference type="EMBL" id="CAMAPE010000005">
    <property type="protein sequence ID" value="CAH9067983.1"/>
    <property type="molecule type" value="Genomic_DNA"/>
</dbReference>
<sequence>MKLHHKSYTPRDIIAIAWSRWTININYWKAWHARLLALEHVHGNYEKSYAQVPELCRQIEASNPDSLVAWKFDTENRCKYLCVAFRASLDGWKKGCRPLIGLDGCFLKGKYIGVCLAAIRMDGNNGMFPLAVFICRKDDGENWDKFLELIAPKLKKHSLPLTVISDRAQAIISSIETHLEGCNPRSCFRHIFKNISKWWKRDHIKRLAWATATAYKKIHFERNLVNLENAAVGSKDYLMGIGPHLWSRAHFDTIYKSDHLTNNFTESYNSFILSEREKPVCSMIIGMSFLMMKIMYDRKLESSTWDESGVVPRVFKTLTLYKVKQNDFVTHPSGEGTFCVRNYTGQHWTLNLNNHECECCEWQVKGLPCVHAVHLISHLRLPLTHLFLSVKAYRSSYESNIKPISHESDWPEGNEIVLPPTLSRAPRTPKHNRIKGHDENETQARNMKKCSKCLAFGRNKRSCQGGPIKGGADTSSGATGSTRASKRGGGRATGKGVGRVIGRGVGRGASGRGVGRAGAGRGVGRAAGR</sequence>
<dbReference type="PROSITE" id="PS50966">
    <property type="entry name" value="ZF_SWIM"/>
    <property type="match status" value="1"/>
</dbReference>
<keyword evidence="3" id="KW-0862">Zinc</keyword>
<dbReference type="InterPro" id="IPR018289">
    <property type="entry name" value="MULE_transposase_dom"/>
</dbReference>
<keyword evidence="2 4" id="KW-0863">Zinc-finger</keyword>
<dbReference type="SMART" id="SM00575">
    <property type="entry name" value="ZnF_PMZ"/>
    <property type="match status" value="1"/>
</dbReference>
<proteinExistence type="predicted"/>
<gene>
    <name evidence="7" type="ORF">CEURO_LOCUS2672</name>
</gene>
<keyword evidence="8" id="KW-1185">Reference proteome</keyword>
<dbReference type="Proteomes" id="UP001152484">
    <property type="component" value="Unassembled WGS sequence"/>
</dbReference>
<evidence type="ECO:0000256" key="4">
    <source>
        <dbReference type="PROSITE-ProRule" id="PRU00325"/>
    </source>
</evidence>
<feature type="region of interest" description="Disordered" evidence="5">
    <location>
        <begin position="419"/>
        <end position="443"/>
    </location>
</feature>
<feature type="compositionally biased region" description="Gly residues" evidence="5">
    <location>
        <begin position="490"/>
        <end position="529"/>
    </location>
</feature>
<dbReference type="Pfam" id="PF10551">
    <property type="entry name" value="MULE"/>
    <property type="match status" value="1"/>
</dbReference>
<keyword evidence="1" id="KW-0479">Metal-binding</keyword>
<dbReference type="PANTHER" id="PTHR31973:SF187">
    <property type="entry name" value="MUTATOR TRANSPOSASE MUDRA PROTEIN"/>
    <property type="match status" value="1"/>
</dbReference>
<protein>
    <recommendedName>
        <fullName evidence="6">SWIM-type domain-containing protein</fullName>
    </recommendedName>
</protein>
<dbReference type="OrthoDB" id="687700at2759"/>
<dbReference type="AlphaFoldDB" id="A0A9P0YM66"/>
<reference evidence="7" key="1">
    <citation type="submission" date="2022-07" db="EMBL/GenBank/DDBJ databases">
        <authorList>
            <person name="Macas J."/>
            <person name="Novak P."/>
            <person name="Neumann P."/>
        </authorList>
    </citation>
    <scope>NUCLEOTIDE SEQUENCE</scope>
</reference>
<evidence type="ECO:0000256" key="1">
    <source>
        <dbReference type="ARBA" id="ARBA00022723"/>
    </source>
</evidence>
<evidence type="ECO:0000313" key="7">
    <source>
        <dbReference type="EMBL" id="CAH9067983.1"/>
    </source>
</evidence>
<evidence type="ECO:0000256" key="2">
    <source>
        <dbReference type="ARBA" id="ARBA00022771"/>
    </source>
</evidence>
<evidence type="ECO:0000259" key="6">
    <source>
        <dbReference type="PROSITE" id="PS50966"/>
    </source>
</evidence>
<evidence type="ECO:0000313" key="8">
    <source>
        <dbReference type="Proteomes" id="UP001152484"/>
    </source>
</evidence>
<evidence type="ECO:0000256" key="3">
    <source>
        <dbReference type="ARBA" id="ARBA00022833"/>
    </source>
</evidence>
<dbReference type="InterPro" id="IPR006564">
    <property type="entry name" value="Znf_PMZ"/>
</dbReference>
<evidence type="ECO:0000256" key="5">
    <source>
        <dbReference type="SAM" id="MobiDB-lite"/>
    </source>
</evidence>